<evidence type="ECO:0000256" key="4">
    <source>
        <dbReference type="ARBA" id="ARBA00023163"/>
    </source>
</evidence>
<dbReference type="PIRSF" id="PIRSF005485">
    <property type="entry name" value="HrcA"/>
    <property type="match status" value="1"/>
</dbReference>
<dbReference type="SUPFAM" id="SSF46785">
    <property type="entry name" value="Winged helix' DNA-binding domain"/>
    <property type="match status" value="1"/>
</dbReference>
<dbReference type="InterPro" id="IPR005104">
    <property type="entry name" value="WHTH_HrcA_DNA-bd"/>
</dbReference>
<comment type="caution">
    <text evidence="8">The sequence shown here is derived from an EMBL/GenBank/DDBJ whole genome shotgun (WGS) entry which is preliminary data.</text>
</comment>
<reference evidence="9" key="1">
    <citation type="journal article" date="2019" name="Int. J. Syst. Evol. Microbiol.">
        <title>The Global Catalogue of Microorganisms (GCM) 10K type strain sequencing project: providing services to taxonomists for standard genome sequencing and annotation.</title>
        <authorList>
            <consortium name="The Broad Institute Genomics Platform"/>
            <consortium name="The Broad Institute Genome Sequencing Center for Infectious Disease"/>
            <person name="Wu L."/>
            <person name="Ma J."/>
        </authorList>
    </citation>
    <scope>NUCLEOTIDE SEQUENCE [LARGE SCALE GENOMIC DNA]</scope>
    <source>
        <strain evidence="9">TISTR 932</strain>
    </source>
</reference>
<dbReference type="InterPro" id="IPR029016">
    <property type="entry name" value="GAF-like_dom_sf"/>
</dbReference>
<accession>A0ABW5THA6</accession>
<evidence type="ECO:0000259" key="6">
    <source>
        <dbReference type="Pfam" id="PF01628"/>
    </source>
</evidence>
<dbReference type="InterPro" id="IPR021153">
    <property type="entry name" value="HrcA_C"/>
</dbReference>
<dbReference type="InterPro" id="IPR023120">
    <property type="entry name" value="WHTH_transcript_rep_HrcA_IDD"/>
</dbReference>
<sequence length="347" mass="39551">MITKRQQDVLRLIIQNYTENEIPVGSKKLMASGIEASSATIRNEMKALEEVGLLAKTHSSSGRIPSIEGYRYYINHLLEPMTSSKKDVEQIRRGLNREFHEINDVIQYAATILSKLTNYTALSLGPDLTDRVLTGFRIVPLNNRQIVAIIVTDKGNVESQVYTVPASFQSTDIEKIVQIINDRMVNESLWTVYQRLRTEIPMTMNRYFQSTDGILDFFEHVLSKAFEERVYVGGRMNLLDYEANQDSSAIKSMYSFMKNSEELTQLFASREGNFQIRIGDEIGVKVLHNMSLIQANYPIKDHGLGTIALLGPTSMPYSKMYGLLETFSKELSQKLIGYYQELDRSNQ</sequence>
<comment type="similarity">
    <text evidence="5">Belongs to the HrcA family.</text>
</comment>
<dbReference type="InterPro" id="IPR036390">
    <property type="entry name" value="WH_DNA-bd_sf"/>
</dbReference>
<keyword evidence="9" id="KW-1185">Reference proteome</keyword>
<dbReference type="SUPFAM" id="SSF55781">
    <property type="entry name" value="GAF domain-like"/>
    <property type="match status" value="1"/>
</dbReference>
<dbReference type="Gene3D" id="1.10.10.10">
    <property type="entry name" value="Winged helix-like DNA-binding domain superfamily/Winged helix DNA-binding domain"/>
    <property type="match status" value="1"/>
</dbReference>
<dbReference type="Gene3D" id="3.30.390.60">
    <property type="entry name" value="Heat-inducible transcription repressor hrca homolog, domain 3"/>
    <property type="match status" value="1"/>
</dbReference>
<evidence type="ECO:0000259" key="7">
    <source>
        <dbReference type="Pfam" id="PF03444"/>
    </source>
</evidence>
<organism evidence="8 9">
    <name type="scientific">Enterococcus camelliae</name>
    <dbReference type="NCBI Taxonomy" id="453959"/>
    <lineage>
        <taxon>Bacteria</taxon>
        <taxon>Bacillati</taxon>
        <taxon>Bacillota</taxon>
        <taxon>Bacilli</taxon>
        <taxon>Lactobacillales</taxon>
        <taxon>Enterococcaceae</taxon>
        <taxon>Enterococcus</taxon>
    </lineage>
</organism>
<dbReference type="InterPro" id="IPR036388">
    <property type="entry name" value="WH-like_DNA-bd_sf"/>
</dbReference>
<dbReference type="Gene3D" id="3.30.450.40">
    <property type="match status" value="1"/>
</dbReference>
<dbReference type="Proteomes" id="UP001597427">
    <property type="component" value="Unassembled WGS sequence"/>
</dbReference>
<keyword evidence="3 5" id="KW-0346">Stress response</keyword>
<feature type="domain" description="Heat-inducible transcription repressor HrcA C-terminal" evidence="6">
    <location>
        <begin position="104"/>
        <end position="320"/>
    </location>
</feature>
<dbReference type="PANTHER" id="PTHR34824">
    <property type="entry name" value="HEAT-INDUCIBLE TRANSCRIPTION REPRESSOR HRCA"/>
    <property type="match status" value="1"/>
</dbReference>
<dbReference type="PANTHER" id="PTHR34824:SF1">
    <property type="entry name" value="HEAT-INDUCIBLE TRANSCRIPTION REPRESSOR HRCA"/>
    <property type="match status" value="1"/>
</dbReference>
<evidence type="ECO:0000313" key="8">
    <source>
        <dbReference type="EMBL" id="MFD2728692.1"/>
    </source>
</evidence>
<proteinExistence type="inferred from homology"/>
<gene>
    <name evidence="5 8" type="primary">hrcA</name>
    <name evidence="8" type="ORF">ACFSR0_04515</name>
</gene>
<dbReference type="HAMAP" id="MF_00081">
    <property type="entry name" value="HrcA"/>
    <property type="match status" value="1"/>
</dbReference>
<dbReference type="Pfam" id="PF01628">
    <property type="entry name" value="HrcA"/>
    <property type="match status" value="1"/>
</dbReference>
<name>A0ABW5THA6_9ENTE</name>
<dbReference type="InterPro" id="IPR002571">
    <property type="entry name" value="HrcA"/>
</dbReference>
<keyword evidence="1 5" id="KW-0678">Repressor</keyword>
<dbReference type="NCBIfam" id="TIGR00331">
    <property type="entry name" value="hrcA"/>
    <property type="match status" value="1"/>
</dbReference>
<evidence type="ECO:0000256" key="5">
    <source>
        <dbReference type="HAMAP-Rule" id="MF_00081"/>
    </source>
</evidence>
<feature type="domain" description="Winged helix-turn-helix transcription repressor HrcA DNA-binding" evidence="7">
    <location>
        <begin position="2"/>
        <end position="71"/>
    </location>
</feature>
<evidence type="ECO:0000256" key="3">
    <source>
        <dbReference type="ARBA" id="ARBA00023016"/>
    </source>
</evidence>
<keyword evidence="2 5" id="KW-0805">Transcription regulation</keyword>
<evidence type="ECO:0000313" key="9">
    <source>
        <dbReference type="Proteomes" id="UP001597427"/>
    </source>
</evidence>
<dbReference type="Pfam" id="PF03444">
    <property type="entry name" value="WHD_HrcA"/>
    <property type="match status" value="1"/>
</dbReference>
<comment type="function">
    <text evidence="5">Negative regulator of class I heat shock genes (grpE-dnaK-dnaJ and groELS operons). Prevents heat-shock induction of these operons.</text>
</comment>
<evidence type="ECO:0000256" key="2">
    <source>
        <dbReference type="ARBA" id="ARBA00023015"/>
    </source>
</evidence>
<protein>
    <recommendedName>
        <fullName evidence="5">Heat-inducible transcription repressor HrcA</fullName>
    </recommendedName>
</protein>
<dbReference type="RefSeq" id="WP_379980347.1">
    <property type="nucleotide sequence ID" value="NZ_JBHUMO010000033.1"/>
</dbReference>
<evidence type="ECO:0000256" key="1">
    <source>
        <dbReference type="ARBA" id="ARBA00022491"/>
    </source>
</evidence>
<dbReference type="EMBL" id="JBHUMO010000033">
    <property type="protein sequence ID" value="MFD2728692.1"/>
    <property type="molecule type" value="Genomic_DNA"/>
</dbReference>
<keyword evidence="4 5" id="KW-0804">Transcription</keyword>